<comment type="caution">
    <text evidence="6">The sequence shown here is derived from an EMBL/GenBank/DDBJ whole genome shotgun (WGS) entry which is preliminary data.</text>
</comment>
<protein>
    <recommendedName>
        <fullName evidence="5">Low molecular weight antigen MTB12-like C-terminal domain-containing protein</fullName>
    </recommendedName>
</protein>
<dbReference type="Pfam" id="PF26580">
    <property type="entry name" value="Mtb12_C"/>
    <property type="match status" value="1"/>
</dbReference>
<feature type="compositionally biased region" description="Low complexity" evidence="3">
    <location>
        <begin position="135"/>
        <end position="147"/>
    </location>
</feature>
<dbReference type="Proteomes" id="UP000776650">
    <property type="component" value="Unassembled WGS sequence"/>
</dbReference>
<evidence type="ECO:0000256" key="4">
    <source>
        <dbReference type="SAM" id="Phobius"/>
    </source>
</evidence>
<evidence type="ECO:0000259" key="5">
    <source>
        <dbReference type="Pfam" id="PF26580"/>
    </source>
</evidence>
<feature type="domain" description="Low molecular weight antigen MTB12-like C-terminal" evidence="5">
    <location>
        <begin position="205"/>
        <end position="315"/>
    </location>
</feature>
<accession>A0A921F4F8</accession>
<feature type="region of interest" description="Disordered" evidence="3">
    <location>
        <begin position="44"/>
        <end position="206"/>
    </location>
</feature>
<gene>
    <name evidence="6" type="ORF">K8V11_10630</name>
</gene>
<sequence>MRDSSSPSDSSETITVTKRSALLALGAGILAIALVAGVAIAALVRTGDDPQPKNTAAEVSETSESEEPGKGDKDDKDDKSKDKDKKKDGESEKDKKGDSDKKKAAATPSAKSYSSGGSSKNDSSSGGSSKGSGSSGSDKSSRTTSSTRSEEKSSSSSKPSEGTSASSAPSATDAETSASTAPPTDGESTPSTGVPADGFTVTSAEPTVEELDSLVQYLLTADAPDEAKAQSLENGMLGVDIPQFLAGLGVGEDPQGEARVVGPLERSGDSITATLEYTAEGQTRLSTPVVFTNSDGMWKLSATSACAAAEGAGSPVGC</sequence>
<evidence type="ECO:0000313" key="6">
    <source>
        <dbReference type="EMBL" id="HJE91451.1"/>
    </source>
</evidence>
<feature type="compositionally biased region" description="Low complexity" evidence="3">
    <location>
        <begin position="154"/>
        <end position="185"/>
    </location>
</feature>
<keyword evidence="4" id="KW-0472">Membrane</keyword>
<evidence type="ECO:0000256" key="1">
    <source>
        <dbReference type="ARBA" id="ARBA00022729"/>
    </source>
</evidence>
<proteinExistence type="inferred from homology"/>
<dbReference type="RefSeq" id="WP_303913818.1">
    <property type="nucleotide sequence ID" value="NZ_DYXM01000212.1"/>
</dbReference>
<reference evidence="6" key="2">
    <citation type="submission" date="2021-09" db="EMBL/GenBank/DDBJ databases">
        <authorList>
            <person name="Gilroy R."/>
        </authorList>
    </citation>
    <scope>NUCLEOTIDE SEQUENCE</scope>
    <source>
        <strain evidence="6">ChiGjej1B1-18357</strain>
    </source>
</reference>
<evidence type="ECO:0000256" key="3">
    <source>
        <dbReference type="SAM" id="MobiDB-lite"/>
    </source>
</evidence>
<organism evidence="6 7">
    <name type="scientific">Dietzia timorensis</name>
    <dbReference type="NCBI Taxonomy" id="499555"/>
    <lineage>
        <taxon>Bacteria</taxon>
        <taxon>Bacillati</taxon>
        <taxon>Actinomycetota</taxon>
        <taxon>Actinomycetes</taxon>
        <taxon>Mycobacteriales</taxon>
        <taxon>Dietziaceae</taxon>
        <taxon>Dietzia</taxon>
    </lineage>
</organism>
<feature type="transmembrane region" description="Helical" evidence="4">
    <location>
        <begin position="21"/>
        <end position="44"/>
    </location>
</feature>
<comment type="similarity">
    <text evidence="2">Belongs to the MTB12 family.</text>
</comment>
<keyword evidence="4" id="KW-0812">Transmembrane</keyword>
<evidence type="ECO:0000313" key="7">
    <source>
        <dbReference type="Proteomes" id="UP000776650"/>
    </source>
</evidence>
<feature type="compositionally biased region" description="Basic and acidic residues" evidence="3">
    <location>
        <begin position="67"/>
        <end position="103"/>
    </location>
</feature>
<evidence type="ECO:0000256" key="2">
    <source>
        <dbReference type="ARBA" id="ARBA00093774"/>
    </source>
</evidence>
<reference evidence="6" key="1">
    <citation type="journal article" date="2021" name="PeerJ">
        <title>Extensive microbial diversity within the chicken gut microbiome revealed by metagenomics and culture.</title>
        <authorList>
            <person name="Gilroy R."/>
            <person name="Ravi A."/>
            <person name="Getino M."/>
            <person name="Pursley I."/>
            <person name="Horton D.L."/>
            <person name="Alikhan N.F."/>
            <person name="Baker D."/>
            <person name="Gharbi K."/>
            <person name="Hall N."/>
            <person name="Watson M."/>
            <person name="Adriaenssens E.M."/>
            <person name="Foster-Nyarko E."/>
            <person name="Jarju S."/>
            <person name="Secka A."/>
            <person name="Antonio M."/>
            <person name="Oren A."/>
            <person name="Chaudhuri R.R."/>
            <person name="La Ragione R."/>
            <person name="Hildebrand F."/>
            <person name="Pallen M.J."/>
        </authorList>
    </citation>
    <scope>NUCLEOTIDE SEQUENCE</scope>
    <source>
        <strain evidence="6">ChiGjej1B1-18357</strain>
    </source>
</reference>
<keyword evidence="4" id="KW-1133">Transmembrane helix</keyword>
<dbReference type="AlphaFoldDB" id="A0A921F4F8"/>
<name>A0A921F4F8_9ACTN</name>
<keyword evidence="1" id="KW-0732">Signal</keyword>
<dbReference type="EMBL" id="DYXM01000212">
    <property type="protein sequence ID" value="HJE91451.1"/>
    <property type="molecule type" value="Genomic_DNA"/>
</dbReference>
<feature type="compositionally biased region" description="Low complexity" evidence="3">
    <location>
        <begin position="105"/>
        <end position="127"/>
    </location>
</feature>
<dbReference type="InterPro" id="IPR058644">
    <property type="entry name" value="Mtb12-like_C"/>
</dbReference>